<dbReference type="GO" id="GO:0046872">
    <property type="term" value="F:metal ion binding"/>
    <property type="evidence" value="ECO:0007669"/>
    <property type="project" value="InterPro"/>
</dbReference>
<gene>
    <name evidence="1" type="ORF">B4U80_14822</name>
</gene>
<protein>
    <recommendedName>
        <fullName evidence="3">Superoxide dismutase copper/zinc binding domain-containing protein</fullName>
    </recommendedName>
</protein>
<dbReference type="OrthoDB" id="159229at2759"/>
<feature type="non-terminal residue" evidence="1">
    <location>
        <position position="1"/>
    </location>
</feature>
<dbReference type="Proteomes" id="UP000288716">
    <property type="component" value="Unassembled WGS sequence"/>
</dbReference>
<organism evidence="1 2">
    <name type="scientific">Leptotrombidium deliense</name>
    <dbReference type="NCBI Taxonomy" id="299467"/>
    <lineage>
        <taxon>Eukaryota</taxon>
        <taxon>Metazoa</taxon>
        <taxon>Ecdysozoa</taxon>
        <taxon>Arthropoda</taxon>
        <taxon>Chelicerata</taxon>
        <taxon>Arachnida</taxon>
        <taxon>Acari</taxon>
        <taxon>Acariformes</taxon>
        <taxon>Trombidiformes</taxon>
        <taxon>Prostigmata</taxon>
        <taxon>Anystina</taxon>
        <taxon>Parasitengona</taxon>
        <taxon>Trombiculoidea</taxon>
        <taxon>Trombiculidae</taxon>
        <taxon>Leptotrombidium</taxon>
    </lineage>
</organism>
<reference evidence="1 2" key="1">
    <citation type="journal article" date="2018" name="Gigascience">
        <title>Genomes of trombidid mites reveal novel predicted allergens and laterally-transferred genes associated with secondary metabolism.</title>
        <authorList>
            <person name="Dong X."/>
            <person name="Chaisiri K."/>
            <person name="Xia D."/>
            <person name="Armstrong S.D."/>
            <person name="Fang Y."/>
            <person name="Donnelly M.J."/>
            <person name="Kadowaki T."/>
            <person name="McGarry J.W."/>
            <person name="Darby A.C."/>
            <person name="Makepeace B.L."/>
        </authorList>
    </citation>
    <scope>NUCLEOTIDE SEQUENCE [LARGE SCALE GENOMIC DNA]</scope>
    <source>
        <strain evidence="1">UoL-UT</strain>
    </source>
</reference>
<evidence type="ECO:0000313" key="1">
    <source>
        <dbReference type="EMBL" id="RWR99579.1"/>
    </source>
</evidence>
<dbReference type="AlphaFoldDB" id="A0A443Q9A7"/>
<evidence type="ECO:0000313" key="2">
    <source>
        <dbReference type="Proteomes" id="UP000288716"/>
    </source>
</evidence>
<dbReference type="VEuPathDB" id="VectorBase:LDEU014566"/>
<dbReference type="InterPro" id="IPR053257">
    <property type="entry name" value="Cu-only_SOD"/>
</dbReference>
<keyword evidence="2" id="KW-1185">Reference proteome</keyword>
<evidence type="ECO:0008006" key="3">
    <source>
        <dbReference type="Google" id="ProtNLM"/>
    </source>
</evidence>
<dbReference type="PANTHER" id="PTHR20910:SF1">
    <property type="entry name" value="SUPEROXIDE DISMUTASE COPPER_ZINC BINDING DOMAIN-CONTAINING PROTEIN"/>
    <property type="match status" value="1"/>
</dbReference>
<dbReference type="PANTHER" id="PTHR20910">
    <property type="entry name" value="AGAP001623-PA"/>
    <property type="match status" value="1"/>
</dbReference>
<name>A0A443Q9A7_9ACAR</name>
<dbReference type="SUPFAM" id="SSF49329">
    <property type="entry name" value="Cu,Zn superoxide dismutase-like"/>
    <property type="match status" value="1"/>
</dbReference>
<comment type="caution">
    <text evidence="1">The sequence shown here is derived from an EMBL/GenBank/DDBJ whole genome shotgun (WGS) entry which is preliminary data.</text>
</comment>
<dbReference type="Gene3D" id="2.60.40.200">
    <property type="entry name" value="Superoxide dismutase, copper/zinc binding domain"/>
    <property type="match status" value="1"/>
</dbReference>
<sequence>VEHLSSTDCVAAGGHLNTFNVSTDCIYQRDCTIYTALRCEDGDETGKLGAIDIPVYKLLPGGEPDVGKYYFVDKNVANCGPSSIIGRSIVIHEQDFGSTRVTCANILEFKSKP</sequence>
<accession>A0A443Q9A7</accession>
<proteinExistence type="predicted"/>
<dbReference type="EMBL" id="NCKV01063072">
    <property type="protein sequence ID" value="RWR99579.1"/>
    <property type="molecule type" value="Genomic_DNA"/>
</dbReference>
<dbReference type="InterPro" id="IPR036423">
    <property type="entry name" value="SOD-like_Cu/Zn_dom_sf"/>
</dbReference>
<dbReference type="GO" id="GO:0006801">
    <property type="term" value="P:superoxide metabolic process"/>
    <property type="evidence" value="ECO:0007669"/>
    <property type="project" value="InterPro"/>
</dbReference>